<dbReference type="InterPro" id="IPR020568">
    <property type="entry name" value="Ribosomal_Su5_D2-typ_SF"/>
</dbReference>
<evidence type="ECO:0000256" key="7">
    <source>
        <dbReference type="SAM" id="MobiDB-lite"/>
    </source>
</evidence>
<dbReference type="GO" id="GO:0022627">
    <property type="term" value="C:cytosolic small ribosomal subunit"/>
    <property type="evidence" value="ECO:0007669"/>
    <property type="project" value="TreeGrafter"/>
</dbReference>
<dbReference type="HAMAP" id="MF_00532_B">
    <property type="entry name" value="Ribosomal_uS9_B"/>
    <property type="match status" value="1"/>
</dbReference>
<evidence type="ECO:0000313" key="8">
    <source>
        <dbReference type="EMBL" id="HIW02727.1"/>
    </source>
</evidence>
<proteinExistence type="inferred from homology"/>
<feature type="compositionally biased region" description="Basic residues" evidence="7">
    <location>
        <begin position="117"/>
        <end position="136"/>
    </location>
</feature>
<protein>
    <recommendedName>
        <fullName evidence="4 5">Small ribosomal subunit protein uS9</fullName>
    </recommendedName>
</protein>
<dbReference type="InterPro" id="IPR023035">
    <property type="entry name" value="Ribosomal_uS9_bac/plastid"/>
</dbReference>
<dbReference type="AlphaFoldDB" id="A0A9D1PZL6"/>
<dbReference type="FunFam" id="3.30.230.10:FF:000001">
    <property type="entry name" value="30S ribosomal protein S9"/>
    <property type="match status" value="1"/>
</dbReference>
<evidence type="ECO:0000313" key="9">
    <source>
        <dbReference type="Proteomes" id="UP000823990"/>
    </source>
</evidence>
<evidence type="ECO:0000256" key="4">
    <source>
        <dbReference type="ARBA" id="ARBA00035259"/>
    </source>
</evidence>
<accession>A0A9D1PZL6</accession>
<gene>
    <name evidence="5 8" type="primary">rpsI</name>
    <name evidence="8" type="ORF">H9892_05245</name>
</gene>
<keyword evidence="3 5" id="KW-0687">Ribonucleoprotein</keyword>
<dbReference type="InterPro" id="IPR020574">
    <property type="entry name" value="Ribosomal_uS9_CS"/>
</dbReference>
<dbReference type="InterPro" id="IPR000754">
    <property type="entry name" value="Ribosomal_uS9"/>
</dbReference>
<dbReference type="GO" id="GO:0003723">
    <property type="term" value="F:RNA binding"/>
    <property type="evidence" value="ECO:0007669"/>
    <property type="project" value="TreeGrafter"/>
</dbReference>
<reference evidence="8" key="2">
    <citation type="submission" date="2021-04" db="EMBL/GenBank/DDBJ databases">
        <authorList>
            <person name="Gilroy R."/>
        </authorList>
    </citation>
    <scope>NUCLEOTIDE SEQUENCE</scope>
    <source>
        <strain evidence="8">12435</strain>
    </source>
</reference>
<evidence type="ECO:0000256" key="1">
    <source>
        <dbReference type="ARBA" id="ARBA00005251"/>
    </source>
</evidence>
<evidence type="ECO:0000256" key="3">
    <source>
        <dbReference type="ARBA" id="ARBA00023274"/>
    </source>
</evidence>
<evidence type="ECO:0000256" key="2">
    <source>
        <dbReference type="ARBA" id="ARBA00022980"/>
    </source>
</evidence>
<dbReference type="PANTHER" id="PTHR21569">
    <property type="entry name" value="RIBOSOMAL PROTEIN S9"/>
    <property type="match status" value="1"/>
</dbReference>
<dbReference type="InterPro" id="IPR014721">
    <property type="entry name" value="Ribsml_uS5_D2-typ_fold_subgr"/>
</dbReference>
<sequence length="136" mass="15099">MATKNVKKKLQFWGTGRRKKAVARVRIMPGSGVVQINKRSLDDYFGLETLKLIVNQPIVLTESVGKLDIFVNVRGGGATGQAGAIRHGIARALVELDEANKPALKKAGFLTRDPRMKERKKYGLKKARKAPQFSKR</sequence>
<evidence type="ECO:0000256" key="5">
    <source>
        <dbReference type="HAMAP-Rule" id="MF_00532"/>
    </source>
</evidence>
<organism evidence="8 9">
    <name type="scientific">Candidatus Protoclostridium stercorigallinarum</name>
    <dbReference type="NCBI Taxonomy" id="2838741"/>
    <lineage>
        <taxon>Bacteria</taxon>
        <taxon>Bacillati</taxon>
        <taxon>Bacillota</taxon>
        <taxon>Clostridia</taxon>
        <taxon>Candidatus Protoclostridium</taxon>
    </lineage>
</organism>
<dbReference type="GO" id="GO:0006412">
    <property type="term" value="P:translation"/>
    <property type="evidence" value="ECO:0007669"/>
    <property type="project" value="UniProtKB-UniRule"/>
</dbReference>
<keyword evidence="2 5" id="KW-0689">Ribosomal protein</keyword>
<feature type="region of interest" description="Disordered" evidence="7">
    <location>
        <begin position="107"/>
        <end position="136"/>
    </location>
</feature>
<dbReference type="PROSITE" id="PS00360">
    <property type="entry name" value="RIBOSOMAL_S9"/>
    <property type="match status" value="1"/>
</dbReference>
<dbReference type="PANTHER" id="PTHR21569:SF1">
    <property type="entry name" value="SMALL RIBOSOMAL SUBUNIT PROTEIN US9M"/>
    <property type="match status" value="1"/>
</dbReference>
<dbReference type="Proteomes" id="UP000823990">
    <property type="component" value="Unassembled WGS sequence"/>
</dbReference>
<dbReference type="Gene3D" id="3.30.230.10">
    <property type="match status" value="1"/>
</dbReference>
<dbReference type="Pfam" id="PF00380">
    <property type="entry name" value="Ribosomal_S9"/>
    <property type="match status" value="1"/>
</dbReference>
<name>A0A9D1PZL6_9FIRM</name>
<comment type="similarity">
    <text evidence="1 5 6">Belongs to the universal ribosomal protein uS9 family.</text>
</comment>
<reference evidence="8" key="1">
    <citation type="journal article" date="2021" name="PeerJ">
        <title>Extensive microbial diversity within the chicken gut microbiome revealed by metagenomics and culture.</title>
        <authorList>
            <person name="Gilroy R."/>
            <person name="Ravi A."/>
            <person name="Getino M."/>
            <person name="Pursley I."/>
            <person name="Horton D.L."/>
            <person name="Alikhan N.F."/>
            <person name="Baker D."/>
            <person name="Gharbi K."/>
            <person name="Hall N."/>
            <person name="Watson M."/>
            <person name="Adriaenssens E.M."/>
            <person name="Foster-Nyarko E."/>
            <person name="Jarju S."/>
            <person name="Secka A."/>
            <person name="Antonio M."/>
            <person name="Oren A."/>
            <person name="Chaudhuri R.R."/>
            <person name="La Ragione R."/>
            <person name="Hildebrand F."/>
            <person name="Pallen M.J."/>
        </authorList>
    </citation>
    <scope>NUCLEOTIDE SEQUENCE</scope>
    <source>
        <strain evidence="8">12435</strain>
    </source>
</reference>
<dbReference type="NCBIfam" id="NF001099">
    <property type="entry name" value="PRK00132.1"/>
    <property type="match status" value="1"/>
</dbReference>
<comment type="caution">
    <text evidence="8">The sequence shown here is derived from an EMBL/GenBank/DDBJ whole genome shotgun (WGS) entry which is preliminary data.</text>
</comment>
<dbReference type="EMBL" id="DXHS01000081">
    <property type="protein sequence ID" value="HIW02727.1"/>
    <property type="molecule type" value="Genomic_DNA"/>
</dbReference>
<dbReference type="SUPFAM" id="SSF54211">
    <property type="entry name" value="Ribosomal protein S5 domain 2-like"/>
    <property type="match status" value="1"/>
</dbReference>
<dbReference type="GO" id="GO:0003735">
    <property type="term" value="F:structural constituent of ribosome"/>
    <property type="evidence" value="ECO:0007669"/>
    <property type="project" value="InterPro"/>
</dbReference>
<evidence type="ECO:0000256" key="6">
    <source>
        <dbReference type="RuleBase" id="RU003815"/>
    </source>
</evidence>